<sequence>MSDERRRIFMQDKRKKSAFKTEMCKGYVDRGFCDFGVGCRFAHSQHELRLRPVHPSSSQNCAETMPFMESNEPHQLNSSAPSSRLFTSSLQQLQNQFNQLTVGGVPKQPSVPQFSSSQQQMPSCVVCSGKESGKVVATNPNV</sequence>
<dbReference type="InterPro" id="IPR036855">
    <property type="entry name" value="Znf_CCCH_sf"/>
</dbReference>
<dbReference type="Gene3D" id="4.10.1000.10">
    <property type="entry name" value="Zinc finger, CCCH-type"/>
    <property type="match status" value="1"/>
</dbReference>
<dbReference type="WBParaSite" id="jg11679">
    <property type="protein sequence ID" value="jg11679"/>
    <property type="gene ID" value="jg11679"/>
</dbReference>
<dbReference type="AlphaFoldDB" id="A0A915CQW2"/>
<protein>
    <submittedName>
        <fullName evidence="8">C3H1-type domain-containing protein</fullName>
    </submittedName>
</protein>
<proteinExistence type="predicted"/>
<feature type="region of interest" description="Disordered" evidence="5">
    <location>
        <begin position="52"/>
        <end position="83"/>
    </location>
</feature>
<keyword evidence="2 4" id="KW-0863">Zinc-finger</keyword>
<name>A0A915CQW2_9BILA</name>
<keyword evidence="7" id="KW-1185">Reference proteome</keyword>
<organism evidence="7 8">
    <name type="scientific">Ditylenchus dipsaci</name>
    <dbReference type="NCBI Taxonomy" id="166011"/>
    <lineage>
        <taxon>Eukaryota</taxon>
        <taxon>Metazoa</taxon>
        <taxon>Ecdysozoa</taxon>
        <taxon>Nematoda</taxon>
        <taxon>Chromadorea</taxon>
        <taxon>Rhabditida</taxon>
        <taxon>Tylenchina</taxon>
        <taxon>Tylenchomorpha</taxon>
        <taxon>Sphaerularioidea</taxon>
        <taxon>Anguinidae</taxon>
        <taxon>Anguininae</taxon>
        <taxon>Ditylenchus</taxon>
    </lineage>
</organism>
<keyword evidence="1 4" id="KW-0479">Metal-binding</keyword>
<evidence type="ECO:0000259" key="6">
    <source>
        <dbReference type="PROSITE" id="PS50103"/>
    </source>
</evidence>
<evidence type="ECO:0000313" key="8">
    <source>
        <dbReference type="WBParaSite" id="jg11679"/>
    </source>
</evidence>
<keyword evidence="3 4" id="KW-0862">Zinc</keyword>
<dbReference type="PROSITE" id="PS50103">
    <property type="entry name" value="ZF_C3H1"/>
    <property type="match status" value="1"/>
</dbReference>
<evidence type="ECO:0000256" key="1">
    <source>
        <dbReference type="ARBA" id="ARBA00022723"/>
    </source>
</evidence>
<evidence type="ECO:0000313" key="7">
    <source>
        <dbReference type="Proteomes" id="UP000887574"/>
    </source>
</evidence>
<evidence type="ECO:0000256" key="5">
    <source>
        <dbReference type="SAM" id="MobiDB-lite"/>
    </source>
</evidence>
<dbReference type="Proteomes" id="UP000887574">
    <property type="component" value="Unplaced"/>
</dbReference>
<dbReference type="InterPro" id="IPR000571">
    <property type="entry name" value="Znf_CCCH"/>
</dbReference>
<reference evidence="8" key="1">
    <citation type="submission" date="2022-11" db="UniProtKB">
        <authorList>
            <consortium name="WormBaseParasite"/>
        </authorList>
    </citation>
    <scope>IDENTIFICATION</scope>
</reference>
<evidence type="ECO:0000256" key="3">
    <source>
        <dbReference type="ARBA" id="ARBA00022833"/>
    </source>
</evidence>
<evidence type="ECO:0000256" key="4">
    <source>
        <dbReference type="PROSITE-ProRule" id="PRU00723"/>
    </source>
</evidence>
<feature type="domain" description="C3H1-type" evidence="6">
    <location>
        <begin position="18"/>
        <end position="46"/>
    </location>
</feature>
<accession>A0A915CQW2</accession>
<feature type="zinc finger region" description="C3H1-type" evidence="4">
    <location>
        <begin position="18"/>
        <end position="46"/>
    </location>
</feature>
<dbReference type="GO" id="GO:0008270">
    <property type="term" value="F:zinc ion binding"/>
    <property type="evidence" value="ECO:0007669"/>
    <property type="project" value="UniProtKB-KW"/>
</dbReference>
<feature type="compositionally biased region" description="Polar residues" evidence="5">
    <location>
        <begin position="73"/>
        <end position="83"/>
    </location>
</feature>
<dbReference type="SUPFAM" id="SSF90229">
    <property type="entry name" value="CCCH zinc finger"/>
    <property type="match status" value="1"/>
</dbReference>
<evidence type="ECO:0000256" key="2">
    <source>
        <dbReference type="ARBA" id="ARBA00022771"/>
    </source>
</evidence>